<dbReference type="InterPro" id="IPR007110">
    <property type="entry name" value="Ig-like_dom"/>
</dbReference>
<keyword evidence="1" id="KW-1133">Transmembrane helix</keyword>
<sequence length="281" mass="30866">ATAGRLSWRSEDLNGDAKMEMLAPTAVLLCFFHIVTVASRTEVRVLVPPVVRRGSTVTLLCLHNLPSDNLYSVKWYRGSYEFYRYVPQERPPASTFPLPGLEVDMNGSSGQQVTVRVLNRHISGQFTCEVSAEEPDFSTNRDSANLTVLDIGLRKPLLIPASSVHVSGTPLQINCSAQPTVPAPHISFYIDDIKVDKALVRTVKPGLASLEVMRLSEVEGPLWVRCEASVGGVYHLSSASIPILEQLPLPDQSKAVLFISSLSTCLLLLQLLLLVQYKLTI</sequence>
<keyword evidence="1" id="KW-0472">Membrane</keyword>
<dbReference type="AlphaFoldDB" id="A0A1B6KJ63"/>
<dbReference type="PANTHER" id="PTHR21261">
    <property type="entry name" value="BEAT PROTEIN"/>
    <property type="match status" value="1"/>
</dbReference>
<organism evidence="3">
    <name type="scientific">Graphocephala atropunctata</name>
    <dbReference type="NCBI Taxonomy" id="36148"/>
    <lineage>
        <taxon>Eukaryota</taxon>
        <taxon>Metazoa</taxon>
        <taxon>Ecdysozoa</taxon>
        <taxon>Arthropoda</taxon>
        <taxon>Hexapoda</taxon>
        <taxon>Insecta</taxon>
        <taxon>Pterygota</taxon>
        <taxon>Neoptera</taxon>
        <taxon>Paraneoptera</taxon>
        <taxon>Hemiptera</taxon>
        <taxon>Auchenorrhyncha</taxon>
        <taxon>Membracoidea</taxon>
        <taxon>Cicadellidae</taxon>
        <taxon>Cicadellinae</taxon>
        <taxon>Cicadellini</taxon>
        <taxon>Graphocephala</taxon>
    </lineage>
</organism>
<reference evidence="3" key="1">
    <citation type="submission" date="2015-11" db="EMBL/GenBank/DDBJ databases">
        <title>De novo transcriptome assembly of four potential Pierce s Disease insect vectors from Arizona vineyards.</title>
        <authorList>
            <person name="Tassone E.E."/>
        </authorList>
    </citation>
    <scope>NUCLEOTIDE SEQUENCE</scope>
</reference>
<feature type="transmembrane region" description="Helical" evidence="1">
    <location>
        <begin position="255"/>
        <end position="275"/>
    </location>
</feature>
<evidence type="ECO:0000256" key="1">
    <source>
        <dbReference type="SAM" id="Phobius"/>
    </source>
</evidence>
<dbReference type="EMBL" id="GEBQ01028479">
    <property type="protein sequence ID" value="JAT11498.1"/>
    <property type="molecule type" value="Transcribed_RNA"/>
</dbReference>
<dbReference type="InterPro" id="IPR013783">
    <property type="entry name" value="Ig-like_fold"/>
</dbReference>
<name>A0A1B6KJ63_9HEMI</name>
<gene>
    <name evidence="3" type="ORF">g.495</name>
</gene>
<dbReference type="SUPFAM" id="SSF48726">
    <property type="entry name" value="Immunoglobulin"/>
    <property type="match status" value="1"/>
</dbReference>
<keyword evidence="1" id="KW-0812">Transmembrane</keyword>
<dbReference type="PROSITE" id="PS50835">
    <property type="entry name" value="IG_LIKE"/>
    <property type="match status" value="1"/>
</dbReference>
<accession>A0A1B6KJ63</accession>
<feature type="domain" description="Ig-like" evidence="2">
    <location>
        <begin position="24"/>
        <end position="147"/>
    </location>
</feature>
<proteinExistence type="predicted"/>
<dbReference type="Gene3D" id="2.60.40.10">
    <property type="entry name" value="Immunoglobulins"/>
    <property type="match status" value="1"/>
</dbReference>
<feature type="non-terminal residue" evidence="3">
    <location>
        <position position="1"/>
    </location>
</feature>
<dbReference type="InterPro" id="IPR036179">
    <property type="entry name" value="Ig-like_dom_sf"/>
</dbReference>
<evidence type="ECO:0000259" key="2">
    <source>
        <dbReference type="PROSITE" id="PS50835"/>
    </source>
</evidence>
<dbReference type="PANTHER" id="PTHR21261:SF15">
    <property type="entry name" value="BEATEN PATH IIIA, ISOFORM D-RELATED"/>
    <property type="match status" value="1"/>
</dbReference>
<protein>
    <recommendedName>
        <fullName evidence="2">Ig-like domain-containing protein</fullName>
    </recommendedName>
</protein>
<dbReference type="FunFam" id="2.60.40.10:FF:000437">
    <property type="entry name" value="Beat-IIIc, isoform A"/>
    <property type="match status" value="1"/>
</dbReference>
<evidence type="ECO:0000313" key="3">
    <source>
        <dbReference type="EMBL" id="JAT11498.1"/>
    </source>
</evidence>